<evidence type="ECO:0000313" key="1">
    <source>
        <dbReference type="EMBL" id="OGG36020.1"/>
    </source>
</evidence>
<dbReference type="Proteomes" id="UP000176186">
    <property type="component" value="Unassembled WGS sequence"/>
</dbReference>
<dbReference type="SUPFAM" id="SSF48019">
    <property type="entry name" value="post-AAA+ oligomerization domain-like"/>
    <property type="match status" value="1"/>
</dbReference>
<dbReference type="Gene3D" id="1.20.272.10">
    <property type="match status" value="1"/>
</dbReference>
<name>A0A1F6BGI2_9BACT</name>
<evidence type="ECO:0008006" key="3">
    <source>
        <dbReference type="Google" id="ProtNLM"/>
    </source>
</evidence>
<comment type="caution">
    <text evidence="1">The sequence shown here is derived from an EMBL/GenBank/DDBJ whole genome shotgun (WGS) entry which is preliminary data.</text>
</comment>
<dbReference type="STRING" id="1798401.A2363_00865"/>
<sequence>MITLFHGDHVEASRAECTRLKEAAKGKEIRTLDGRSIDPANLTQAIESSSLFGTETVVFIENLFGKLGRKTKLIASLADILNGSSADIVLWEDKEVGATVVKSLGKADIKLFKTPAIIFQFLDQPSLSLYQKLVETEAPELVHSMLAKRVRQLIQIQGGVTPEGLQGWQLTRLTRQAKSFTMDGLLAMYKNLLDMEFAIKNGSSPFTLKQLTEQFLIDL</sequence>
<dbReference type="GO" id="GO:0003677">
    <property type="term" value="F:DNA binding"/>
    <property type="evidence" value="ECO:0007669"/>
    <property type="project" value="InterPro"/>
</dbReference>
<evidence type="ECO:0000313" key="2">
    <source>
        <dbReference type="Proteomes" id="UP000176186"/>
    </source>
</evidence>
<reference evidence="1 2" key="1">
    <citation type="journal article" date="2016" name="Nat. Commun.">
        <title>Thousands of microbial genomes shed light on interconnected biogeochemical processes in an aquifer system.</title>
        <authorList>
            <person name="Anantharaman K."/>
            <person name="Brown C.T."/>
            <person name="Hug L.A."/>
            <person name="Sharon I."/>
            <person name="Castelle C.J."/>
            <person name="Probst A.J."/>
            <person name="Thomas B.C."/>
            <person name="Singh A."/>
            <person name="Wilkins M.J."/>
            <person name="Karaoz U."/>
            <person name="Brodie E.L."/>
            <person name="Williams K.H."/>
            <person name="Hubbard S.S."/>
            <person name="Banfield J.F."/>
        </authorList>
    </citation>
    <scope>NUCLEOTIDE SEQUENCE [LARGE SCALE GENOMIC DNA]</scope>
</reference>
<dbReference type="Gene3D" id="3.40.50.300">
    <property type="entry name" value="P-loop containing nucleotide triphosphate hydrolases"/>
    <property type="match status" value="1"/>
</dbReference>
<protein>
    <recommendedName>
        <fullName evidence="3">DNA polymerase III delta N-terminal domain-containing protein</fullName>
    </recommendedName>
</protein>
<dbReference type="EMBL" id="MFKE01000002">
    <property type="protein sequence ID" value="OGG36020.1"/>
    <property type="molecule type" value="Genomic_DNA"/>
</dbReference>
<organism evidence="1 2">
    <name type="scientific">Candidatus Gottesmanbacteria bacterium RIFOXYB1_FULL_47_11</name>
    <dbReference type="NCBI Taxonomy" id="1798401"/>
    <lineage>
        <taxon>Bacteria</taxon>
        <taxon>Candidatus Gottesmaniibacteriota</taxon>
    </lineage>
</organism>
<proteinExistence type="predicted"/>
<gene>
    <name evidence="1" type="ORF">A2363_00865</name>
</gene>
<dbReference type="AlphaFoldDB" id="A0A1F6BGI2"/>
<accession>A0A1F6BGI2</accession>
<dbReference type="InterPro" id="IPR008921">
    <property type="entry name" value="DNA_pol3_clamp-load_cplx_C"/>
</dbReference>
<dbReference type="InterPro" id="IPR027417">
    <property type="entry name" value="P-loop_NTPase"/>
</dbReference>
<dbReference type="GO" id="GO:0006260">
    <property type="term" value="P:DNA replication"/>
    <property type="evidence" value="ECO:0007669"/>
    <property type="project" value="InterPro"/>
</dbReference>